<organism evidence="2 3">
    <name type="scientific">Streptosporangium minutum</name>
    <dbReference type="NCBI Taxonomy" id="569862"/>
    <lineage>
        <taxon>Bacteria</taxon>
        <taxon>Bacillati</taxon>
        <taxon>Actinomycetota</taxon>
        <taxon>Actinomycetes</taxon>
        <taxon>Streptosporangiales</taxon>
        <taxon>Streptosporangiaceae</taxon>
        <taxon>Streptosporangium</taxon>
    </lineage>
</organism>
<reference evidence="2 3" key="1">
    <citation type="submission" date="2017-05" db="EMBL/GenBank/DDBJ databases">
        <title>Biotechnological potential of actinobacteria isolated from South African environments.</title>
        <authorList>
            <person name="Le Roes-Hill M."/>
            <person name="Prins A."/>
            <person name="Durrell K.A."/>
        </authorList>
    </citation>
    <scope>NUCLEOTIDE SEQUENCE [LARGE SCALE GENOMIC DNA]</scope>
    <source>
        <strain evidence="2">M26</strain>
    </source>
</reference>
<proteinExistence type="inferred from homology"/>
<dbReference type="Proteomes" id="UP000194761">
    <property type="component" value="Unassembled WGS sequence"/>
</dbReference>
<dbReference type="GO" id="GO:0004497">
    <property type="term" value="F:monooxygenase activity"/>
    <property type="evidence" value="ECO:0007669"/>
    <property type="project" value="InterPro"/>
</dbReference>
<dbReference type="InterPro" id="IPR036396">
    <property type="entry name" value="Cyt_P450_sf"/>
</dbReference>
<comment type="similarity">
    <text evidence="1">Belongs to the cytochrome P450 family.</text>
</comment>
<dbReference type="RefSeq" id="WP_086574396.1">
    <property type="nucleotide sequence ID" value="NZ_NGFP01000085.1"/>
</dbReference>
<dbReference type="GO" id="GO:0005506">
    <property type="term" value="F:iron ion binding"/>
    <property type="evidence" value="ECO:0007669"/>
    <property type="project" value="InterPro"/>
</dbReference>
<evidence type="ECO:0000256" key="1">
    <source>
        <dbReference type="ARBA" id="ARBA00010617"/>
    </source>
</evidence>
<dbReference type="SUPFAM" id="SSF48264">
    <property type="entry name" value="Cytochrome P450"/>
    <property type="match status" value="1"/>
</dbReference>
<dbReference type="PANTHER" id="PTHR46696:SF1">
    <property type="entry name" value="CYTOCHROME P450 YJIB-RELATED"/>
    <property type="match status" value="1"/>
</dbReference>
<gene>
    <name evidence="2" type="ORF">CA984_19420</name>
</gene>
<dbReference type="PANTHER" id="PTHR46696">
    <property type="entry name" value="P450, PUTATIVE (EUROFUNG)-RELATED"/>
    <property type="match status" value="1"/>
</dbReference>
<name>A0A243RK54_9ACTN</name>
<dbReference type="EMBL" id="NGFP01000085">
    <property type="protein sequence ID" value="OUC95266.1"/>
    <property type="molecule type" value="Genomic_DNA"/>
</dbReference>
<dbReference type="Gene3D" id="1.10.630.10">
    <property type="entry name" value="Cytochrome P450"/>
    <property type="match status" value="1"/>
</dbReference>
<dbReference type="InterPro" id="IPR001128">
    <property type="entry name" value="Cyt_P450"/>
</dbReference>
<comment type="caution">
    <text evidence="2">The sequence shown here is derived from an EMBL/GenBank/DDBJ whole genome shotgun (WGS) entry which is preliminary data.</text>
</comment>
<keyword evidence="3" id="KW-1185">Reference proteome</keyword>
<accession>A0A243RK54</accession>
<evidence type="ECO:0000313" key="2">
    <source>
        <dbReference type="EMBL" id="OUC95266.1"/>
    </source>
</evidence>
<evidence type="ECO:0000313" key="3">
    <source>
        <dbReference type="Proteomes" id="UP000194761"/>
    </source>
</evidence>
<dbReference type="GO" id="GO:0020037">
    <property type="term" value="F:heme binding"/>
    <property type="evidence" value="ECO:0007669"/>
    <property type="project" value="InterPro"/>
</dbReference>
<dbReference type="AlphaFoldDB" id="A0A243RK54"/>
<sequence length="281" mass="28847">MTSPPLILSRHHEVRAALADPALTVVAAPRPPFALTVAWLRGAVGRFADGAPHAARRAAAVQVLAGLDTRALRAEAFTRASHRQAGAPPVELVPIEVLAVALGVDASEAGQAARAVAAIAPSYLPAPSGRPGEDTAPADAAVARLSRLLGDPDPERLAVLAGLLAQACEATAALIRNALAADAPRCPVEDLLAETLRHDPPVRVLRRGAARPGPAGAAAAEVTVLLDLAAANRDPLIFDDPGRFRPGRPQEHLTFGAGPRPCPGQEVALALAAGVVEAVRR</sequence>
<dbReference type="GO" id="GO:0016705">
    <property type="term" value="F:oxidoreductase activity, acting on paired donors, with incorporation or reduction of molecular oxygen"/>
    <property type="evidence" value="ECO:0007669"/>
    <property type="project" value="InterPro"/>
</dbReference>
<protein>
    <recommendedName>
        <fullName evidence="4">Cytochrome P450</fullName>
    </recommendedName>
</protein>
<dbReference type="Pfam" id="PF00067">
    <property type="entry name" value="p450"/>
    <property type="match status" value="1"/>
</dbReference>
<evidence type="ECO:0008006" key="4">
    <source>
        <dbReference type="Google" id="ProtNLM"/>
    </source>
</evidence>